<organism evidence="4 5">
    <name type="scientific">Acinetobacter baumannii (strain 1295743)</name>
    <dbReference type="NCBI Taxonomy" id="1310613"/>
    <lineage>
        <taxon>Bacteria</taxon>
        <taxon>Pseudomonadati</taxon>
        <taxon>Pseudomonadota</taxon>
        <taxon>Gammaproteobacteria</taxon>
        <taxon>Moraxellales</taxon>
        <taxon>Moraxellaceae</taxon>
        <taxon>Acinetobacter</taxon>
        <taxon>Acinetobacter calcoaceticus/baumannii complex</taxon>
    </lineage>
</organism>
<dbReference type="SMART" id="SM00116">
    <property type="entry name" value="CBS"/>
    <property type="match status" value="2"/>
</dbReference>
<reference evidence="4 5" key="1">
    <citation type="submission" date="2014-02" db="EMBL/GenBank/DDBJ databases">
        <title>Comparative genomics and transcriptomics to identify genetic mechanisms underlying the emergence of carbapenem resistant Acinetobacter baumannii (CRAb).</title>
        <authorList>
            <person name="Harris A.D."/>
            <person name="Johnson K.J."/>
            <person name="George J."/>
            <person name="Shefchek K."/>
            <person name="Daugherty S.C."/>
            <person name="Parankush S."/>
            <person name="Sadzewicz L."/>
            <person name="Tallon L."/>
            <person name="Sengamalay N."/>
            <person name="Hazen T.H."/>
            <person name="Rasko D.A."/>
        </authorList>
    </citation>
    <scope>NUCLEOTIDE SEQUENCE [LARGE SCALE GENOMIC DNA]</scope>
    <source>
        <strain evidence="4 5">1295743</strain>
    </source>
</reference>
<evidence type="ECO:0000259" key="3">
    <source>
        <dbReference type="PROSITE" id="PS51371"/>
    </source>
</evidence>
<dbReference type="InterPro" id="IPR044725">
    <property type="entry name" value="CBSX3_CBS_dom"/>
</dbReference>
<dbReference type="Gene3D" id="3.10.580.10">
    <property type="entry name" value="CBS-domain"/>
    <property type="match status" value="1"/>
</dbReference>
<proteinExistence type="predicted"/>
<sequence length="143" mass="15662">MTIVAQVIKNKSEQAIFTISPEATVLEAITIMAEKGIGALVVAEGEQVVGILSERDYTRKVTLMERSSYSTTVAEIMTAKVITVGLNNTVEECLQLMTDRHLRHLPVLDNGKLVGFISIGDLVKAAMEDQKVLIEQLKQYISG</sequence>
<evidence type="ECO:0000313" key="5">
    <source>
        <dbReference type="Proteomes" id="UP000020595"/>
    </source>
</evidence>
<dbReference type="PANTHER" id="PTHR43080">
    <property type="entry name" value="CBS DOMAIN-CONTAINING PROTEIN CBSX3, MITOCHONDRIAL"/>
    <property type="match status" value="1"/>
</dbReference>
<dbReference type="InterPro" id="IPR046342">
    <property type="entry name" value="CBS_dom_sf"/>
</dbReference>
<dbReference type="AlphaFoldDB" id="A0A009IIS9"/>
<dbReference type="InterPro" id="IPR000644">
    <property type="entry name" value="CBS_dom"/>
</dbReference>
<accession>A0A009IIS9</accession>
<keyword evidence="1 2" id="KW-0129">CBS domain</keyword>
<dbReference type="SUPFAM" id="SSF54631">
    <property type="entry name" value="CBS-domain pair"/>
    <property type="match status" value="1"/>
</dbReference>
<dbReference type="CDD" id="cd04623">
    <property type="entry name" value="CBS_pair_bac_euk"/>
    <property type="match status" value="1"/>
</dbReference>
<dbReference type="EMBL" id="JEWH01000047">
    <property type="protein sequence ID" value="EXB04529.1"/>
    <property type="molecule type" value="Genomic_DNA"/>
</dbReference>
<dbReference type="Proteomes" id="UP000020595">
    <property type="component" value="Unassembled WGS sequence"/>
</dbReference>
<dbReference type="Pfam" id="PF00571">
    <property type="entry name" value="CBS"/>
    <property type="match status" value="2"/>
</dbReference>
<protein>
    <submittedName>
        <fullName evidence="4">CBS domain protein</fullName>
    </submittedName>
</protein>
<dbReference type="RefSeq" id="WP_000156920.1">
    <property type="nucleotide sequence ID" value="NZ_JEWH01000047.1"/>
</dbReference>
<gene>
    <name evidence="4" type="ORF">J512_3072</name>
</gene>
<dbReference type="PATRIC" id="fig|1310613.3.peg.2953"/>
<comment type="caution">
    <text evidence="4">The sequence shown here is derived from an EMBL/GenBank/DDBJ whole genome shotgun (WGS) entry which is preliminary data.</text>
</comment>
<dbReference type="PANTHER" id="PTHR43080:SF2">
    <property type="entry name" value="CBS DOMAIN-CONTAINING PROTEIN"/>
    <property type="match status" value="1"/>
</dbReference>
<dbReference type="InterPro" id="IPR051257">
    <property type="entry name" value="Diverse_CBS-Domain"/>
</dbReference>
<dbReference type="GeneID" id="92894190"/>
<evidence type="ECO:0000313" key="4">
    <source>
        <dbReference type="EMBL" id="EXB04529.1"/>
    </source>
</evidence>
<feature type="domain" description="CBS" evidence="3">
    <location>
        <begin position="77"/>
        <end position="132"/>
    </location>
</feature>
<name>A0A009IIS9_ACIB9</name>
<evidence type="ECO:0000256" key="2">
    <source>
        <dbReference type="PROSITE-ProRule" id="PRU00703"/>
    </source>
</evidence>
<dbReference type="PROSITE" id="PS51371">
    <property type="entry name" value="CBS"/>
    <property type="match status" value="2"/>
</dbReference>
<evidence type="ECO:0000256" key="1">
    <source>
        <dbReference type="ARBA" id="ARBA00023122"/>
    </source>
</evidence>
<feature type="domain" description="CBS" evidence="3">
    <location>
        <begin position="11"/>
        <end position="68"/>
    </location>
</feature>